<name>A0A3L6T9W4_PANMI</name>
<dbReference type="SMART" id="SM00046">
    <property type="entry name" value="DAGKc"/>
    <property type="match status" value="1"/>
</dbReference>
<feature type="region of interest" description="Disordered" evidence="5">
    <location>
        <begin position="341"/>
        <end position="368"/>
    </location>
</feature>
<evidence type="ECO:0000256" key="4">
    <source>
        <dbReference type="ARBA" id="ARBA00022840"/>
    </source>
</evidence>
<dbReference type="GO" id="GO:0016020">
    <property type="term" value="C:membrane"/>
    <property type="evidence" value="ECO:0007669"/>
    <property type="project" value="TreeGrafter"/>
</dbReference>
<dbReference type="STRING" id="4540.A0A3L6T9W4"/>
<dbReference type="InterPro" id="IPR050187">
    <property type="entry name" value="Lipid_Phosphate_FormReg"/>
</dbReference>
<dbReference type="InterPro" id="IPR045540">
    <property type="entry name" value="YegS/DAGK_C"/>
</dbReference>
<keyword evidence="4" id="KW-0067">ATP-binding</keyword>
<evidence type="ECO:0000256" key="5">
    <source>
        <dbReference type="SAM" id="MobiDB-lite"/>
    </source>
</evidence>
<dbReference type="EMBL" id="PQIB02000002">
    <property type="protein sequence ID" value="RLN34277.1"/>
    <property type="molecule type" value="Genomic_DNA"/>
</dbReference>
<dbReference type="Gene3D" id="3.40.50.10330">
    <property type="entry name" value="Probable inorganic polyphosphate/atp-NAD kinase, domain 1"/>
    <property type="match status" value="1"/>
</dbReference>
<feature type="region of interest" description="Disordered" evidence="5">
    <location>
        <begin position="72"/>
        <end position="97"/>
    </location>
</feature>
<feature type="compositionally biased region" description="Gly residues" evidence="5">
    <location>
        <begin position="86"/>
        <end position="95"/>
    </location>
</feature>
<organism evidence="7 8">
    <name type="scientific">Panicum miliaceum</name>
    <name type="common">Proso millet</name>
    <name type="synonym">Broomcorn millet</name>
    <dbReference type="NCBI Taxonomy" id="4540"/>
    <lineage>
        <taxon>Eukaryota</taxon>
        <taxon>Viridiplantae</taxon>
        <taxon>Streptophyta</taxon>
        <taxon>Embryophyta</taxon>
        <taxon>Tracheophyta</taxon>
        <taxon>Spermatophyta</taxon>
        <taxon>Magnoliopsida</taxon>
        <taxon>Liliopsida</taxon>
        <taxon>Poales</taxon>
        <taxon>Poaceae</taxon>
        <taxon>PACMAD clade</taxon>
        <taxon>Panicoideae</taxon>
        <taxon>Panicodae</taxon>
        <taxon>Paniceae</taxon>
        <taxon>Panicinae</taxon>
        <taxon>Panicum</taxon>
        <taxon>Panicum sect. Panicum</taxon>
    </lineage>
</organism>
<feature type="compositionally biased region" description="Polar residues" evidence="5">
    <location>
        <begin position="343"/>
        <end position="357"/>
    </location>
</feature>
<evidence type="ECO:0000313" key="8">
    <source>
        <dbReference type="Proteomes" id="UP000275267"/>
    </source>
</evidence>
<sequence length="522" mass="55981">MADPQTQAAALAEPARINGAAAEATLSGGELAWRPAAAVGGGEGQERRLELESEVLGCRVEGRKLRVATFAAGSGGDGEEPSARACGGGGKGGVADGSRRRGEVVLEMESDDAAERWGDAIRDRLASLGRPKRLFIIVNPYGGKRSGRSIFQNDVLPLIEAAGILYTMQDCAPCLETKHRLHAQEIAHSLDLRKYDGIVCVSGDGVLVEVVNGFLQREDWETAIKVPLGIIPAGTGNGMAQSLLHAAGEPFSISNAVFAIIRGHKRALDVTSVVQGKTRFFSVLMLTWGLVADVDIESEKYRWMGSARLEFYFLLRVINLRRYNGRVLFVPAPGYEEVGEPVEQTTSCKQNGVSTGSQEDKANDGNGETIGYPGPSIEEADLEWRSLSGPFVSVWLGNVPFASEDAMAAPKAEFSDGYLDAAIIRDCPRWDVLGLMFQMKDGAYVNSPYVEYFKVKAIRIEPGLRVGGSGKGGIIDSDGEVIARGDGFRAGGGEAEHLMAYGPPIQLTVDQGLATIFFPRSR</sequence>
<dbReference type="GO" id="GO:0046512">
    <property type="term" value="P:sphingosine biosynthetic process"/>
    <property type="evidence" value="ECO:0007669"/>
    <property type="project" value="TreeGrafter"/>
</dbReference>
<dbReference type="InterPro" id="IPR001206">
    <property type="entry name" value="Diacylglycerol_kinase_cat_dom"/>
</dbReference>
<dbReference type="PROSITE" id="PS50146">
    <property type="entry name" value="DAGK"/>
    <property type="match status" value="1"/>
</dbReference>
<dbReference type="OrthoDB" id="3853857at2759"/>
<dbReference type="Gene3D" id="2.60.200.40">
    <property type="match status" value="1"/>
</dbReference>
<dbReference type="InterPro" id="IPR017438">
    <property type="entry name" value="ATP-NAD_kinase_N"/>
</dbReference>
<dbReference type="GO" id="GO:0005524">
    <property type="term" value="F:ATP binding"/>
    <property type="evidence" value="ECO:0007669"/>
    <property type="project" value="UniProtKB-KW"/>
</dbReference>
<keyword evidence="3" id="KW-0418">Kinase</keyword>
<evidence type="ECO:0000256" key="1">
    <source>
        <dbReference type="ARBA" id="ARBA00022679"/>
    </source>
</evidence>
<dbReference type="PANTHER" id="PTHR12358">
    <property type="entry name" value="SPHINGOSINE KINASE"/>
    <property type="match status" value="1"/>
</dbReference>
<dbReference type="GO" id="GO:0001727">
    <property type="term" value="F:lipid kinase activity"/>
    <property type="evidence" value="ECO:0007669"/>
    <property type="project" value="TreeGrafter"/>
</dbReference>
<dbReference type="SUPFAM" id="SSF111331">
    <property type="entry name" value="NAD kinase/diacylglycerol kinase-like"/>
    <property type="match status" value="1"/>
</dbReference>
<dbReference type="InterPro" id="IPR016064">
    <property type="entry name" value="NAD/diacylglycerol_kinase_sf"/>
</dbReference>
<comment type="caution">
    <text evidence="7">The sequence shown here is derived from an EMBL/GenBank/DDBJ whole genome shotgun (WGS) entry which is preliminary data.</text>
</comment>
<gene>
    <name evidence="7" type="ORF">C2845_PM03G09870</name>
</gene>
<keyword evidence="1" id="KW-0808">Transferase</keyword>
<reference evidence="8" key="1">
    <citation type="journal article" date="2019" name="Nat. Commun.">
        <title>The genome of broomcorn millet.</title>
        <authorList>
            <person name="Zou C."/>
            <person name="Miki D."/>
            <person name="Li D."/>
            <person name="Tang Q."/>
            <person name="Xiao L."/>
            <person name="Rajput S."/>
            <person name="Deng P."/>
            <person name="Jia W."/>
            <person name="Huang R."/>
            <person name="Zhang M."/>
            <person name="Sun Y."/>
            <person name="Hu J."/>
            <person name="Fu X."/>
            <person name="Schnable P.S."/>
            <person name="Li F."/>
            <person name="Zhang H."/>
            <person name="Feng B."/>
            <person name="Zhu X."/>
            <person name="Liu R."/>
            <person name="Schnable J.C."/>
            <person name="Zhu J.-K."/>
            <person name="Zhang H."/>
        </authorList>
    </citation>
    <scope>NUCLEOTIDE SEQUENCE [LARGE SCALE GENOMIC DNA]</scope>
</reference>
<evidence type="ECO:0000259" key="6">
    <source>
        <dbReference type="PROSITE" id="PS50146"/>
    </source>
</evidence>
<dbReference type="Pfam" id="PF00781">
    <property type="entry name" value="DAGK_cat"/>
    <property type="match status" value="1"/>
</dbReference>
<keyword evidence="8" id="KW-1185">Reference proteome</keyword>
<dbReference type="PANTHER" id="PTHR12358:SF88">
    <property type="entry name" value="DAGKC DOMAIN-CONTAINING PROTEIN"/>
    <property type="match status" value="1"/>
</dbReference>
<accession>A0A3L6T9W4</accession>
<proteinExistence type="predicted"/>
<evidence type="ECO:0000256" key="3">
    <source>
        <dbReference type="ARBA" id="ARBA00022777"/>
    </source>
</evidence>
<evidence type="ECO:0000256" key="2">
    <source>
        <dbReference type="ARBA" id="ARBA00022741"/>
    </source>
</evidence>
<feature type="domain" description="DAGKc" evidence="6">
    <location>
        <begin position="129"/>
        <end position="277"/>
    </location>
</feature>
<dbReference type="AlphaFoldDB" id="A0A3L6T9W4"/>
<dbReference type="Proteomes" id="UP000275267">
    <property type="component" value="Unassembled WGS sequence"/>
</dbReference>
<evidence type="ECO:0000313" key="7">
    <source>
        <dbReference type="EMBL" id="RLN34277.1"/>
    </source>
</evidence>
<keyword evidence="2" id="KW-0547">Nucleotide-binding</keyword>
<dbReference type="Pfam" id="PF19279">
    <property type="entry name" value="YegS_C"/>
    <property type="match status" value="1"/>
</dbReference>
<protein>
    <submittedName>
        <fullName evidence="7">Sphingosine kinase 1-like</fullName>
    </submittedName>
</protein>
<dbReference type="GO" id="GO:0005737">
    <property type="term" value="C:cytoplasm"/>
    <property type="evidence" value="ECO:0007669"/>
    <property type="project" value="TreeGrafter"/>
</dbReference>